<organism evidence="1 2">
    <name type="scientific">Couchioplanes caeruleus subsp. caeruleus</name>
    <dbReference type="NCBI Taxonomy" id="56427"/>
    <lineage>
        <taxon>Bacteria</taxon>
        <taxon>Bacillati</taxon>
        <taxon>Actinomycetota</taxon>
        <taxon>Actinomycetes</taxon>
        <taxon>Micromonosporales</taxon>
        <taxon>Micromonosporaceae</taxon>
        <taxon>Couchioplanes</taxon>
    </lineage>
</organism>
<dbReference type="Proteomes" id="UP000182486">
    <property type="component" value="Unassembled WGS sequence"/>
</dbReference>
<comment type="caution">
    <text evidence="1">The sequence shown here is derived from an EMBL/GenBank/DDBJ whole genome shotgun (WGS) entry which is preliminary data.</text>
</comment>
<accession>A0A1K0FRK7</accession>
<evidence type="ECO:0000313" key="2">
    <source>
        <dbReference type="Proteomes" id="UP000182486"/>
    </source>
</evidence>
<dbReference type="EMBL" id="MEIA01000056">
    <property type="protein sequence ID" value="OJF15425.1"/>
    <property type="molecule type" value="Genomic_DNA"/>
</dbReference>
<evidence type="ECO:0008006" key="3">
    <source>
        <dbReference type="Google" id="ProtNLM"/>
    </source>
</evidence>
<proteinExistence type="predicted"/>
<name>A0A1K0FRK7_9ACTN</name>
<gene>
    <name evidence="1" type="ORF">BG844_04540</name>
</gene>
<sequence>MPMDLPPDCPCGLWLSTEQADFVFFQQETSGPHQLQIILHELGHLLCEHRIGSVLSDDLSQLLVPDLDPALIKTMLGRGHYSQEAEQEAETIATLILGEVSRFSPERTFEVPAEVADVVRRISRSYP</sequence>
<keyword evidence="2" id="KW-1185">Reference proteome</keyword>
<dbReference type="AlphaFoldDB" id="A0A1K0FRK7"/>
<reference evidence="1 2" key="1">
    <citation type="submission" date="2016-09" db="EMBL/GenBank/DDBJ databases">
        <title>Couchioplanes caeruleus draft genome sequence.</title>
        <authorList>
            <person name="Sheehan J."/>
            <person name="Caffrey P."/>
        </authorList>
    </citation>
    <scope>NUCLEOTIDE SEQUENCE [LARGE SCALE GENOMIC DNA]</scope>
    <source>
        <strain evidence="1 2">DSM 43634</strain>
    </source>
</reference>
<protein>
    <recommendedName>
        <fullName evidence="3">IrrE N-terminal-like domain-containing protein</fullName>
    </recommendedName>
</protein>
<evidence type="ECO:0000313" key="1">
    <source>
        <dbReference type="EMBL" id="OJF15425.1"/>
    </source>
</evidence>